<evidence type="ECO:0000313" key="1">
    <source>
        <dbReference type="EMBL" id="SEH84254.1"/>
    </source>
</evidence>
<dbReference type="NCBIfam" id="TIGR04138">
    <property type="entry name" value="Plancto_Ver_chp"/>
    <property type="match status" value="1"/>
</dbReference>
<accession>A0A1C7PBJ4</accession>
<keyword evidence="2" id="KW-1185">Reference proteome</keyword>
<dbReference type="Proteomes" id="UP000176204">
    <property type="component" value="Chromosome I"/>
</dbReference>
<dbReference type="STRING" id="1679444.PYTT_1149"/>
<protein>
    <submittedName>
        <fullName evidence="1">Plancto ver chp: verruc plancto-restricted protein</fullName>
    </submittedName>
</protein>
<organism evidence="1 2">
    <name type="scientific">Akkermansia glycaniphila</name>
    <dbReference type="NCBI Taxonomy" id="1679444"/>
    <lineage>
        <taxon>Bacteria</taxon>
        <taxon>Pseudomonadati</taxon>
        <taxon>Verrucomicrobiota</taxon>
        <taxon>Verrucomicrobiia</taxon>
        <taxon>Verrucomicrobiales</taxon>
        <taxon>Akkermansiaceae</taxon>
        <taxon>Akkermansia</taxon>
    </lineage>
</organism>
<dbReference type="AlphaFoldDB" id="A0A1C7PBJ4"/>
<dbReference type="RefSeq" id="WP_067776203.1">
    <property type="nucleotide sequence ID" value="NZ_JACVVN010000007.1"/>
</dbReference>
<sequence length="135" mass="15088">MEFANCFEDGVELACRKDPRFKADAYDFLRKAMDVATERYACSRSNKHLSAEELYIGCCAHALEEYGPLAKLVLQSWGVRSSEDVGCLVYNLIEVGIFGKQKGDSQDEFAGLPSMEKILDEPYCPEEQDGCRAQG</sequence>
<reference evidence="2" key="1">
    <citation type="submission" date="2016-09" db="EMBL/GenBank/DDBJ databases">
        <authorList>
            <person name="Koehorst J."/>
        </authorList>
    </citation>
    <scope>NUCLEOTIDE SEQUENCE [LARGE SCALE GENOMIC DNA]</scope>
</reference>
<proteinExistence type="predicted"/>
<dbReference type="EMBL" id="LT629973">
    <property type="protein sequence ID" value="SEH84254.1"/>
    <property type="molecule type" value="Genomic_DNA"/>
</dbReference>
<dbReference type="InterPro" id="IPR026406">
    <property type="entry name" value="Ver/Plancto_CHP"/>
</dbReference>
<name>A0A1C7PBJ4_9BACT</name>
<dbReference type="KEGG" id="agl:PYTT_1149"/>
<evidence type="ECO:0000313" key="2">
    <source>
        <dbReference type="Proteomes" id="UP000176204"/>
    </source>
</evidence>
<gene>
    <name evidence="1" type="ORF">PYTT_1149</name>
</gene>